<dbReference type="AlphaFoldDB" id="A0A550CI80"/>
<protein>
    <recommendedName>
        <fullName evidence="3">F-box domain-containing protein</fullName>
    </recommendedName>
</protein>
<organism evidence="1 2">
    <name type="scientific">Schizophyllum amplum</name>
    <dbReference type="NCBI Taxonomy" id="97359"/>
    <lineage>
        <taxon>Eukaryota</taxon>
        <taxon>Fungi</taxon>
        <taxon>Dikarya</taxon>
        <taxon>Basidiomycota</taxon>
        <taxon>Agaricomycotina</taxon>
        <taxon>Agaricomycetes</taxon>
        <taxon>Agaricomycetidae</taxon>
        <taxon>Agaricales</taxon>
        <taxon>Schizophyllaceae</taxon>
        <taxon>Schizophyllum</taxon>
    </lineage>
</organism>
<dbReference type="EMBL" id="VDMD01000007">
    <property type="protein sequence ID" value="TRM64508.1"/>
    <property type="molecule type" value="Genomic_DNA"/>
</dbReference>
<evidence type="ECO:0000313" key="2">
    <source>
        <dbReference type="Proteomes" id="UP000320762"/>
    </source>
</evidence>
<evidence type="ECO:0000313" key="1">
    <source>
        <dbReference type="EMBL" id="TRM64508.1"/>
    </source>
</evidence>
<keyword evidence="2" id="KW-1185">Reference proteome</keyword>
<gene>
    <name evidence="1" type="ORF">BD626DRAFT_492069</name>
</gene>
<evidence type="ECO:0008006" key="3">
    <source>
        <dbReference type="Google" id="ProtNLM"/>
    </source>
</evidence>
<dbReference type="Proteomes" id="UP000320762">
    <property type="component" value="Unassembled WGS sequence"/>
</dbReference>
<sequence length="196" mass="21816">MEEIGTLIALCGSGLIPSSSDGRPGTSDDDFDPRFSAHAQGLHYLKLVFPSSNQARLLPMVVRHSLVDLHLQSLYSDNVSLDRLFNQIVCCANLQRLIIDLSPGGWISTPAVQVRPQLRRIRVSGFCEAARYLLDMMRAPHLEAVEYKAREYTARGIQSFAAFLSRSNIDQAESMFALCLESSPMLEDLTLTEVRS</sequence>
<reference evidence="1 2" key="1">
    <citation type="journal article" date="2019" name="New Phytol.">
        <title>Comparative genomics reveals unique wood-decay strategies and fruiting body development in the Schizophyllaceae.</title>
        <authorList>
            <person name="Almasi E."/>
            <person name="Sahu N."/>
            <person name="Krizsan K."/>
            <person name="Balint B."/>
            <person name="Kovacs G.M."/>
            <person name="Kiss B."/>
            <person name="Cseklye J."/>
            <person name="Drula E."/>
            <person name="Henrissat B."/>
            <person name="Nagy I."/>
            <person name="Chovatia M."/>
            <person name="Adam C."/>
            <person name="LaButti K."/>
            <person name="Lipzen A."/>
            <person name="Riley R."/>
            <person name="Grigoriev I.V."/>
            <person name="Nagy L.G."/>
        </authorList>
    </citation>
    <scope>NUCLEOTIDE SEQUENCE [LARGE SCALE GENOMIC DNA]</scope>
    <source>
        <strain evidence="1 2">NL-1724</strain>
    </source>
</reference>
<accession>A0A550CI80</accession>
<proteinExistence type="predicted"/>
<comment type="caution">
    <text evidence="1">The sequence shown here is derived from an EMBL/GenBank/DDBJ whole genome shotgun (WGS) entry which is preliminary data.</text>
</comment>
<name>A0A550CI80_9AGAR</name>